<name>A0AAU9QK11_9VIBR</name>
<dbReference type="EMBL" id="CAKMUD010000072">
    <property type="protein sequence ID" value="CAH1586743.1"/>
    <property type="molecule type" value="Genomic_DNA"/>
</dbReference>
<comment type="caution">
    <text evidence="1">The sequence shown here is derived from an EMBL/GenBank/DDBJ whole genome shotgun (WGS) entry which is preliminary data.</text>
</comment>
<sequence>MAVLLPRDVIGASFSSCTDRQTKRGAGGHIQRGFTGRKAQHGQLDGDWLDHRWRDFGEPTKFLKITIT</sequence>
<reference evidence="1" key="1">
    <citation type="submission" date="2022-01" db="EMBL/GenBank/DDBJ databases">
        <authorList>
            <person name="Lagorce A."/>
        </authorList>
    </citation>
    <scope>NUCLEOTIDE SEQUENCE</scope>
    <source>
        <strain evidence="1">Th15_F1_A12</strain>
    </source>
</reference>
<evidence type="ECO:0000313" key="2">
    <source>
        <dbReference type="Proteomes" id="UP001295462"/>
    </source>
</evidence>
<accession>A0AAU9QK11</accession>
<dbReference type="AlphaFoldDB" id="A0AAU9QK11"/>
<gene>
    <name evidence="1" type="ORF">THF1A12_20318</name>
</gene>
<evidence type="ECO:0000313" key="1">
    <source>
        <dbReference type="EMBL" id="CAH1586743.1"/>
    </source>
</evidence>
<proteinExistence type="predicted"/>
<organism evidence="1 2">
    <name type="scientific">Vibrio jasicida</name>
    <dbReference type="NCBI Taxonomy" id="766224"/>
    <lineage>
        <taxon>Bacteria</taxon>
        <taxon>Pseudomonadati</taxon>
        <taxon>Pseudomonadota</taxon>
        <taxon>Gammaproteobacteria</taxon>
        <taxon>Vibrionales</taxon>
        <taxon>Vibrionaceae</taxon>
        <taxon>Vibrio</taxon>
    </lineage>
</organism>
<dbReference type="Proteomes" id="UP001295462">
    <property type="component" value="Unassembled WGS sequence"/>
</dbReference>
<protein>
    <submittedName>
        <fullName evidence="1">Uncharacterized protein</fullName>
    </submittedName>
</protein>